<gene>
    <name evidence="3" type="ORF">FSP39_018606</name>
</gene>
<dbReference type="EMBL" id="VSWD01000003">
    <property type="protein sequence ID" value="KAK3106366.1"/>
    <property type="molecule type" value="Genomic_DNA"/>
</dbReference>
<feature type="domain" description="Jacalin-type lectin" evidence="2">
    <location>
        <begin position="17"/>
        <end position="170"/>
    </location>
</feature>
<dbReference type="Proteomes" id="UP001186944">
    <property type="component" value="Unassembled WGS sequence"/>
</dbReference>
<evidence type="ECO:0000256" key="1">
    <source>
        <dbReference type="SAM" id="MobiDB-lite"/>
    </source>
</evidence>
<feature type="region of interest" description="Disordered" evidence="1">
    <location>
        <begin position="366"/>
        <end position="396"/>
    </location>
</feature>
<comment type="caution">
    <text evidence="3">The sequence shown here is derived from an EMBL/GenBank/DDBJ whole genome shotgun (WGS) entry which is preliminary data.</text>
</comment>
<dbReference type="Gene3D" id="2.100.10.30">
    <property type="entry name" value="Jacalin-like lectin domain"/>
    <property type="match status" value="1"/>
</dbReference>
<dbReference type="InterPro" id="IPR036404">
    <property type="entry name" value="Jacalin-like_lectin_dom_sf"/>
</dbReference>
<name>A0AA88YK66_PINIB</name>
<dbReference type="SUPFAM" id="SSF51101">
    <property type="entry name" value="Mannose-binding lectins"/>
    <property type="match status" value="1"/>
</dbReference>
<reference evidence="3" key="1">
    <citation type="submission" date="2019-08" db="EMBL/GenBank/DDBJ databases">
        <title>The improved chromosome-level genome for the pearl oyster Pinctada fucata martensii using PacBio sequencing and Hi-C.</title>
        <authorList>
            <person name="Zheng Z."/>
        </authorList>
    </citation>
    <scope>NUCLEOTIDE SEQUENCE</scope>
    <source>
        <strain evidence="3">ZZ-2019</strain>
        <tissue evidence="3">Adductor muscle</tissue>
    </source>
</reference>
<proteinExistence type="predicted"/>
<accession>A0AA88YK66</accession>
<evidence type="ECO:0000313" key="4">
    <source>
        <dbReference type="Proteomes" id="UP001186944"/>
    </source>
</evidence>
<evidence type="ECO:0000313" key="3">
    <source>
        <dbReference type="EMBL" id="KAK3106366.1"/>
    </source>
</evidence>
<organism evidence="3 4">
    <name type="scientific">Pinctada imbricata</name>
    <name type="common">Atlantic pearl-oyster</name>
    <name type="synonym">Pinctada martensii</name>
    <dbReference type="NCBI Taxonomy" id="66713"/>
    <lineage>
        <taxon>Eukaryota</taxon>
        <taxon>Metazoa</taxon>
        <taxon>Spiralia</taxon>
        <taxon>Lophotrochozoa</taxon>
        <taxon>Mollusca</taxon>
        <taxon>Bivalvia</taxon>
        <taxon>Autobranchia</taxon>
        <taxon>Pteriomorphia</taxon>
        <taxon>Pterioida</taxon>
        <taxon>Pterioidea</taxon>
        <taxon>Pteriidae</taxon>
        <taxon>Pinctada</taxon>
    </lineage>
</organism>
<dbReference type="AlphaFoldDB" id="A0AA88YK66"/>
<protein>
    <recommendedName>
        <fullName evidence="2">Jacalin-type lectin domain-containing protein</fullName>
    </recommendedName>
</protein>
<feature type="compositionally biased region" description="Polar residues" evidence="1">
    <location>
        <begin position="374"/>
        <end position="385"/>
    </location>
</feature>
<evidence type="ECO:0000259" key="2">
    <source>
        <dbReference type="PROSITE" id="PS51752"/>
    </source>
</evidence>
<dbReference type="SUPFAM" id="SSF56973">
    <property type="entry name" value="Aerolisin/ETX pore-forming domain"/>
    <property type="match status" value="1"/>
</dbReference>
<dbReference type="PROSITE" id="PS51752">
    <property type="entry name" value="JACALIN_LECTIN"/>
    <property type="match status" value="1"/>
</dbReference>
<sequence>MTQFYWGAYSGIDTDVYENCIIVGGKGGTLFEFESLDKGAIVKEIKAWVTKNVLHGIEVTLTDDSSSKFGRAEDINLQDTTKGEFLFRNHETITSLVIESEEKCTPEDKKGCLRGLHIKTSEGRSWSLGSKKAKKKVQMHEYPVASGICCGVFGFCDDEMLYQLGFAMLKPVKEAVLLDFRVLPNKDNFIKIPEIIESLTTTNTSSDVQETTFKTMVSVTTTTTIGYTLSLGRIFGVKIRPSDYRMFKFERTSNDSISTETNKEETGSRTETKEFEWPITTPAKTKVIATAKIFRCELGTEYEADIEVKLMNGKVIKYKRVHNIYYGIFILGKRHLSREYKTGRLDRDDRRIPRIRRHCVERKKGDLKQDSVAAPTSTYQTPQVKTQRRHTQQATRNSKPDIIYVERKIQHINHCDPWAISADSGRPSATLVTDGLVILDYERKILPLFRSRRTHNCCVKEPPHYKMTIQTRQLNAEVQATQMNMYTVQNFQTNTF</sequence>
<dbReference type="Gene3D" id="2.170.15.10">
    <property type="entry name" value="Proaerolysin, chain A, domain 3"/>
    <property type="match status" value="1"/>
</dbReference>
<keyword evidence="4" id="KW-1185">Reference proteome</keyword>
<dbReference type="InterPro" id="IPR001229">
    <property type="entry name" value="Jacalin-like_lectin_dom"/>
</dbReference>